<protein>
    <submittedName>
        <fullName evidence="3">Uncharacterized protein</fullName>
    </submittedName>
</protein>
<evidence type="ECO:0000256" key="1">
    <source>
        <dbReference type="SAM" id="MobiDB-lite"/>
    </source>
</evidence>
<feature type="compositionally biased region" description="Low complexity" evidence="1">
    <location>
        <begin position="43"/>
        <end position="95"/>
    </location>
</feature>
<gene>
    <name evidence="3" type="ORF">ACHAW5_010179</name>
</gene>
<dbReference type="EMBL" id="JALLAZ020000682">
    <property type="protein sequence ID" value="KAL3789384.1"/>
    <property type="molecule type" value="Genomic_DNA"/>
</dbReference>
<proteinExistence type="predicted"/>
<accession>A0ABD3PMY3</accession>
<organism evidence="3 4">
    <name type="scientific">Stephanodiscus triporus</name>
    <dbReference type="NCBI Taxonomy" id="2934178"/>
    <lineage>
        <taxon>Eukaryota</taxon>
        <taxon>Sar</taxon>
        <taxon>Stramenopiles</taxon>
        <taxon>Ochrophyta</taxon>
        <taxon>Bacillariophyta</taxon>
        <taxon>Coscinodiscophyceae</taxon>
        <taxon>Thalassiosirophycidae</taxon>
        <taxon>Stephanodiscales</taxon>
        <taxon>Stephanodiscaceae</taxon>
        <taxon>Stephanodiscus</taxon>
    </lineage>
</organism>
<reference evidence="3 4" key="1">
    <citation type="submission" date="2024-10" db="EMBL/GenBank/DDBJ databases">
        <title>Updated reference genomes for cyclostephanoid diatoms.</title>
        <authorList>
            <person name="Roberts W.R."/>
            <person name="Alverson A.J."/>
        </authorList>
    </citation>
    <scope>NUCLEOTIDE SEQUENCE [LARGE SCALE GENOMIC DNA]</scope>
    <source>
        <strain evidence="3 4">AJA276-08</strain>
    </source>
</reference>
<sequence>MVSVIFFLASTSPLTTGVMGFQGLLGCGRRHDINRGQVPLPPRRSGASSVPVVVRPRPSSSSSSSSSLPSSSPSVDSSASPESSSGAATTTTAPPSAITHHEIRSLFRLLSDDVVLRDPSSGTCCRNGCSGCKYLDPVDGNFLYDEFVASSSDGRRRDDDDDDDDDDVGEILPIGGWLAPYVVADFGNRVHASAWGKILFPREGRAAAEGWADDDRDNARRGGGELERERFASLMLGASSAAAAAGAAGGERGGGGGGTTTAVGISQLALKSLWDVLSPVAGYPRLSSSDVSRAIRGLEGSEYGMGGAANYDAFARGMIDASDRIVRMGGSDVEFGEFGDRGATLDYDSMDKEELLEVCASRGMTTSFPKMKRIIIEELRFYDANGRQGKRHPVKNTLS</sequence>
<feature type="signal peptide" evidence="2">
    <location>
        <begin position="1"/>
        <end position="17"/>
    </location>
</feature>
<feature type="chain" id="PRO_5044745992" evidence="2">
    <location>
        <begin position="18"/>
        <end position="399"/>
    </location>
</feature>
<keyword evidence="4" id="KW-1185">Reference proteome</keyword>
<name>A0ABD3PMY3_9STRA</name>
<dbReference type="Proteomes" id="UP001530315">
    <property type="component" value="Unassembled WGS sequence"/>
</dbReference>
<evidence type="ECO:0000313" key="4">
    <source>
        <dbReference type="Proteomes" id="UP001530315"/>
    </source>
</evidence>
<feature type="region of interest" description="Disordered" evidence="1">
    <location>
        <begin position="35"/>
        <end position="95"/>
    </location>
</feature>
<evidence type="ECO:0000313" key="3">
    <source>
        <dbReference type="EMBL" id="KAL3789384.1"/>
    </source>
</evidence>
<dbReference type="AlphaFoldDB" id="A0ABD3PMY3"/>
<keyword evidence="2" id="KW-0732">Signal</keyword>
<evidence type="ECO:0000256" key="2">
    <source>
        <dbReference type="SAM" id="SignalP"/>
    </source>
</evidence>
<comment type="caution">
    <text evidence="3">The sequence shown here is derived from an EMBL/GenBank/DDBJ whole genome shotgun (WGS) entry which is preliminary data.</text>
</comment>